<protein>
    <submittedName>
        <fullName evidence="2">Uncharacterized protein</fullName>
    </submittedName>
</protein>
<keyword evidence="3" id="KW-1185">Reference proteome</keyword>
<accession>A0ABV0IHX9</accession>
<dbReference type="RefSeq" id="WP_347920437.1">
    <property type="nucleotide sequence ID" value="NZ_JBDXMX010000003.1"/>
</dbReference>
<reference evidence="2 3" key="1">
    <citation type="submission" date="2024-05" db="EMBL/GenBank/DDBJ databases">
        <authorList>
            <person name="Yi C."/>
        </authorList>
    </citation>
    <scope>NUCLEOTIDE SEQUENCE [LARGE SCALE GENOMIC DNA]</scope>
    <source>
        <strain evidence="2 3">XS13</strain>
    </source>
</reference>
<feature type="compositionally biased region" description="Polar residues" evidence="1">
    <location>
        <begin position="409"/>
        <end position="422"/>
    </location>
</feature>
<proteinExistence type="predicted"/>
<sequence>MRAENLQTDSACRDLIDRWAAGHLTERQTRQQIAGILTGSGISHEVSREYQTWHYGLASGPQLSQDVAAEFDEFLFRRITEEGPEAFFDLERARGASITGWARQTLRATRKSVLRNIHNRTAARQELVAPTGAEDGKVTAASHAFTQAAAPGAGVDGLGTEEAGLAQRMMLEEATEWLRSKASHHRGIARTAAGSAALRFAFNLPEPVRPEVRVRRRALPLLEADPKAAHRSAQAMLACLNRIHGWQGMFDHADQDLMALWDDYSKAQLFELVSRDPAIAHTIAVEALADRARPDRPSVRAFRAAVKDFAPVLKNGRKPAGWRTCVNAVVDAFLAEEFEAFSAFDTAGAATHSEKLAEREETLAGAWDAYQAMARFPEAPMGTTHQEVRDRLDGIVRGILGAGVEIPGTGSSADGTPGTTPAGSIAGERHLRAV</sequence>
<dbReference type="EMBL" id="JBDXMX010000003">
    <property type="protein sequence ID" value="MEO9247783.1"/>
    <property type="molecule type" value="Genomic_DNA"/>
</dbReference>
<feature type="region of interest" description="Disordered" evidence="1">
    <location>
        <begin position="406"/>
        <end position="426"/>
    </location>
</feature>
<organism evidence="2 3">
    <name type="scientific">Citricoccus nitrophenolicus</name>
    <dbReference type="NCBI Taxonomy" id="863575"/>
    <lineage>
        <taxon>Bacteria</taxon>
        <taxon>Bacillati</taxon>
        <taxon>Actinomycetota</taxon>
        <taxon>Actinomycetes</taxon>
        <taxon>Micrococcales</taxon>
        <taxon>Micrococcaceae</taxon>
        <taxon>Citricoccus</taxon>
    </lineage>
</organism>
<comment type="caution">
    <text evidence="2">The sequence shown here is derived from an EMBL/GenBank/DDBJ whole genome shotgun (WGS) entry which is preliminary data.</text>
</comment>
<name>A0ABV0IHX9_9MICC</name>
<evidence type="ECO:0000256" key="1">
    <source>
        <dbReference type="SAM" id="MobiDB-lite"/>
    </source>
</evidence>
<evidence type="ECO:0000313" key="3">
    <source>
        <dbReference type="Proteomes" id="UP001484097"/>
    </source>
</evidence>
<dbReference type="Proteomes" id="UP001484097">
    <property type="component" value="Unassembled WGS sequence"/>
</dbReference>
<gene>
    <name evidence="2" type="ORF">ABDK96_08835</name>
</gene>
<evidence type="ECO:0000313" key="2">
    <source>
        <dbReference type="EMBL" id="MEO9247783.1"/>
    </source>
</evidence>